<sequence>MSRQKSLIGWIDFSSTERERVSQVLSMLQEKGTLDELGIGQIRDAFADQLFPGFSTIQTRAKYFVTIPYIFHDYRKLDPYERPPLAEYISQQEDKLARCLVENHRHDMPDGIIGKESLEKGVARKPSSVYWNGLRQLSIAKTELSLREFVNQYQELANNKTEAHVDDDGQHSDIAQLMTKPDGYCESWLNQVSIKLTRKEADYLKNKLQLSSKIEHSVPAQLFKHNLVGEALQVGDMDVHNGWKAEALYENLKDSPISEQTKTCFENALEFSFVLEGAHIRYNILIAQRAKNIEQIEQWNEEFDVWLNQAHKQPTSFEQQSIDNWYEFAFGPHKSANNRTRQFIENWCSLIRENAPVDKLDACVKQQAIANKGARCLLKKALSENQKWVGMRKLEFRWPSARVILQDIQEGLDVSAG</sequence>
<keyword evidence="2" id="KW-1185">Reference proteome</keyword>
<dbReference type="EMBL" id="PYLZ01000010">
    <property type="protein sequence ID" value="PSW23108.1"/>
    <property type="molecule type" value="Genomic_DNA"/>
</dbReference>
<protein>
    <submittedName>
        <fullName evidence="1">Uncharacterized protein</fullName>
    </submittedName>
</protein>
<dbReference type="Pfam" id="PF19888">
    <property type="entry name" value="DUF6361"/>
    <property type="match status" value="1"/>
</dbReference>
<dbReference type="AlphaFoldDB" id="A0A0J8VA40"/>
<dbReference type="Proteomes" id="UP000240481">
    <property type="component" value="Unassembled WGS sequence"/>
</dbReference>
<dbReference type="STRING" id="680026.AB733_14040"/>
<comment type="caution">
    <text evidence="1">The sequence shown here is derived from an EMBL/GenBank/DDBJ whole genome shotgun (WGS) entry which is preliminary data.</text>
</comment>
<name>A0A0J8VA40_9GAMM</name>
<dbReference type="OrthoDB" id="1825624at2"/>
<accession>A0A0J8VA40</accession>
<dbReference type="RefSeq" id="WP_048899398.1">
    <property type="nucleotide sequence ID" value="NZ_AP024853.1"/>
</dbReference>
<gene>
    <name evidence="1" type="ORF">C9I94_17435</name>
</gene>
<proteinExistence type="predicted"/>
<evidence type="ECO:0000313" key="2">
    <source>
        <dbReference type="Proteomes" id="UP000240481"/>
    </source>
</evidence>
<evidence type="ECO:0000313" key="1">
    <source>
        <dbReference type="EMBL" id="PSW23108.1"/>
    </source>
</evidence>
<reference evidence="1 2" key="1">
    <citation type="submission" date="2018-01" db="EMBL/GenBank/DDBJ databases">
        <title>Whole genome sequencing of Histamine producing bacteria.</title>
        <authorList>
            <person name="Butler K."/>
        </authorList>
    </citation>
    <scope>NUCLEOTIDE SEQUENCE [LARGE SCALE GENOMIC DNA]</scope>
    <source>
        <strain evidence="1 2">DSM 24669</strain>
    </source>
</reference>
<dbReference type="InterPro" id="IPR045941">
    <property type="entry name" value="DUF6361"/>
</dbReference>
<organism evidence="1 2">
    <name type="scientific">Photobacterium swingsii</name>
    <dbReference type="NCBI Taxonomy" id="680026"/>
    <lineage>
        <taxon>Bacteria</taxon>
        <taxon>Pseudomonadati</taxon>
        <taxon>Pseudomonadota</taxon>
        <taxon>Gammaproteobacteria</taxon>
        <taxon>Vibrionales</taxon>
        <taxon>Vibrionaceae</taxon>
        <taxon>Photobacterium</taxon>
    </lineage>
</organism>